<name>A8I7I9_AZOC5</name>
<dbReference type="RefSeq" id="WP_012170654.1">
    <property type="nucleotide sequence ID" value="NC_009937.1"/>
</dbReference>
<dbReference type="AlphaFoldDB" id="A8I7I9"/>
<reference evidence="1 2" key="1">
    <citation type="journal article" date="2007" name="Appl. Environ. Microbiol.">
        <title>Rhizobial factors required for stem nodule maturation and maintenance in Sesbania rostrata-Azorhizobium caulinodans ORS571 symbiosis.</title>
        <authorList>
            <person name="Suzuki S."/>
            <person name="Aono T."/>
            <person name="Lee KB."/>
            <person name="Suzuki T."/>
            <person name="Liu CT."/>
            <person name="Miwa H."/>
            <person name="Wakao S."/>
            <person name="Iki T."/>
            <person name="Oyaizu H."/>
        </authorList>
    </citation>
    <scope>NUCLEOTIDE SEQUENCE [LARGE SCALE GENOMIC DNA]</scope>
    <source>
        <strain evidence="2">ATCC 43989 / DSM 5975 / JCM 20966 / LMG 6465 / NBRC 14845 / NCIMB 13405 / ORS 571</strain>
    </source>
</reference>
<proteinExistence type="predicted"/>
<reference evidence="1 2" key="6">
    <citation type="journal article" date="2011" name="Appl. Environ. Microbiol.">
        <title>Involvement of the azorhizobial chromosome partition gene (parA) in the onset of bacteroid differentiation during Sesbania rostrata stem nodule development.</title>
        <authorList>
            <person name="Liu CT."/>
            <person name="Lee KB."/>
            <person name="Wang YS."/>
            <person name="Peng MH."/>
            <person name="Lee KT."/>
            <person name="Suzuki S."/>
            <person name="Suzuki T."/>
            <person name="Oyaizu H."/>
        </authorList>
    </citation>
    <scope>NUCLEOTIDE SEQUENCE [LARGE SCALE GENOMIC DNA]</scope>
    <source>
        <strain evidence="2">ATCC 43989 / DSM 5975 / JCM 20966 / LMG 6465 / NBRC 14845 / NCIMB 13405 / ORS 571</strain>
    </source>
</reference>
<reference evidence="2" key="2">
    <citation type="submission" date="2007-04" db="EMBL/GenBank/DDBJ databases">
        <title>Complete genome sequence of the nitrogen-fixing bacterium Azorhizobium caulinodans ORS571.</title>
        <authorList>
            <person name="Lee K.B."/>
            <person name="Backer P.D."/>
            <person name="Aono T."/>
            <person name="Liu C.T."/>
            <person name="Suzuki S."/>
            <person name="Suzuki T."/>
            <person name="Kaneko T."/>
            <person name="Yamada M."/>
            <person name="Tabata S."/>
            <person name="Kupfer D.M."/>
            <person name="Najar F.Z."/>
            <person name="Wiley G.B."/>
            <person name="Roe B."/>
            <person name="Binnewies T."/>
            <person name="Ussery D."/>
            <person name="Vereecke D."/>
            <person name="Gevers D."/>
            <person name="Holsters M."/>
            <person name="Oyaizu H."/>
        </authorList>
    </citation>
    <scope>NUCLEOTIDE SEQUENCE [LARGE SCALE GENOMIC DNA]</scope>
    <source>
        <strain evidence="2">ATCC 43989 / DSM 5975 / JCM 20966 / LMG 6465 / NBRC 14845 / NCIMB 13405 / ORS 571</strain>
    </source>
</reference>
<accession>A8I7I9</accession>
<reference evidence="1 2" key="5">
    <citation type="journal article" date="2010" name="Appl. Environ. Microbiol.">
        <title>phrR-like gene praR of Azorhizobium caulinodans ORS571 is essential for symbiosis with Sesbania rostrata and is involved in expression of reb genes.</title>
        <authorList>
            <person name="Akiba N."/>
            <person name="Aono T."/>
            <person name="Toyazaki H."/>
            <person name="Sato S."/>
            <person name="Oyaizu H."/>
        </authorList>
    </citation>
    <scope>NUCLEOTIDE SEQUENCE [LARGE SCALE GENOMIC DNA]</scope>
    <source>
        <strain evidence="2">ATCC 43989 / DSM 5975 / JCM 20966 / LMG 6465 / NBRC 14845 / NCIMB 13405 / ORS 571</strain>
    </source>
</reference>
<dbReference type="EMBL" id="AP009384">
    <property type="protein sequence ID" value="BAF88125.1"/>
    <property type="molecule type" value="Genomic_DNA"/>
</dbReference>
<dbReference type="Proteomes" id="UP000000270">
    <property type="component" value="Chromosome"/>
</dbReference>
<keyword evidence="2" id="KW-1185">Reference proteome</keyword>
<dbReference type="KEGG" id="azc:AZC_2127"/>
<dbReference type="STRING" id="438753.AZC_2127"/>
<evidence type="ECO:0000313" key="2">
    <source>
        <dbReference type="Proteomes" id="UP000000270"/>
    </source>
</evidence>
<sequence>MARAPDRITLDLFRDWEPPQVAVAPREEETRGPLDLVITRLISLAIKKSERSREEIAQQMSAYLGRTISKDTLDAWASPAKASNRIPLDAFVALIDATADHDLLGWLPAQHGYVVVPARYADLIELHLLEEREAEIARRKAAVQARYRGGSR</sequence>
<dbReference type="eggNOG" id="ENOG5032TAT">
    <property type="taxonomic scope" value="Bacteria"/>
</dbReference>
<reference evidence="1 2" key="4">
    <citation type="journal article" date="2009" name="Appl. Environ. Microbiol.">
        <title>Comparative genome-wide transcriptional profiling of Azorhizobium caulinodans ORS571 grown under free-living and symbiotic conditions.</title>
        <authorList>
            <person name="Tsukada S."/>
            <person name="Aono T."/>
            <person name="Akiba N."/>
            <person name="Lee KB."/>
            <person name="Liu CT."/>
            <person name="Toyazaki H."/>
            <person name="Oyaizu H."/>
        </authorList>
    </citation>
    <scope>NUCLEOTIDE SEQUENCE [LARGE SCALE GENOMIC DNA]</scope>
    <source>
        <strain evidence="2">ATCC 43989 / DSM 5975 / JCM 20966 / LMG 6465 / NBRC 14845 / NCIMB 13405 / ORS 571</strain>
    </source>
</reference>
<evidence type="ECO:0000313" key="1">
    <source>
        <dbReference type="EMBL" id="BAF88125.1"/>
    </source>
</evidence>
<protein>
    <submittedName>
        <fullName evidence="1">Uncharacterized protein</fullName>
    </submittedName>
</protein>
<dbReference type="HOGENOM" id="CLU_141038_0_0_5"/>
<gene>
    <name evidence="1" type="ordered locus">AZC_2127</name>
</gene>
<reference evidence="1 2" key="3">
    <citation type="journal article" date="2008" name="BMC Genomics">
        <title>The genome of the versatile nitrogen fixer Azorhizobium caulinodans ORS571.</title>
        <authorList>
            <person name="Lee KB."/>
            <person name="Backer P.D."/>
            <person name="Aono T."/>
            <person name="Liu CT."/>
            <person name="Suzuki S."/>
            <person name="Suzuki T."/>
            <person name="Kaneko T."/>
            <person name="Yamada M."/>
            <person name="Tabata S."/>
            <person name="Kupfer D.M."/>
            <person name="Najar F.Z."/>
            <person name="Wiley G.B."/>
            <person name="Roe B."/>
            <person name="Binnewies T.T."/>
            <person name="Ussery D.W."/>
            <person name="D'Haeze W."/>
            <person name="Herder J.D."/>
            <person name="Gevers D."/>
            <person name="Vereecke D."/>
            <person name="Holsters M."/>
            <person name="Oyaizu H."/>
        </authorList>
    </citation>
    <scope>NUCLEOTIDE SEQUENCE [LARGE SCALE GENOMIC DNA]</scope>
    <source>
        <strain evidence="2">ATCC 43989 / DSM 5975 / JCM 20966 / LMG 6465 / NBRC 14845 / NCIMB 13405 / ORS 571</strain>
    </source>
</reference>
<organism evidence="1 2">
    <name type="scientific">Azorhizobium caulinodans (strain ATCC 43989 / DSM 5975 / JCM 20966 / LMG 6465 / NBRC 14845 / NCIMB 13405 / ORS 571)</name>
    <dbReference type="NCBI Taxonomy" id="438753"/>
    <lineage>
        <taxon>Bacteria</taxon>
        <taxon>Pseudomonadati</taxon>
        <taxon>Pseudomonadota</taxon>
        <taxon>Alphaproteobacteria</taxon>
        <taxon>Hyphomicrobiales</taxon>
        <taxon>Xanthobacteraceae</taxon>
        <taxon>Azorhizobium</taxon>
    </lineage>
</organism>